<dbReference type="Proteomes" id="UP001238467">
    <property type="component" value="Unassembled WGS sequence"/>
</dbReference>
<protein>
    <recommendedName>
        <fullName evidence="3">SapC protein</fullName>
    </recommendedName>
</protein>
<gene>
    <name evidence="1" type="ORF">J2S76_000003</name>
</gene>
<dbReference type="Pfam" id="PF07277">
    <property type="entry name" value="SapC"/>
    <property type="match status" value="1"/>
</dbReference>
<keyword evidence="2" id="KW-1185">Reference proteome</keyword>
<organism evidence="1 2">
    <name type="scientific">Ancylobacter vacuolatus</name>
    <dbReference type="NCBI Taxonomy" id="223389"/>
    <lineage>
        <taxon>Bacteria</taxon>
        <taxon>Pseudomonadati</taxon>
        <taxon>Pseudomonadota</taxon>
        <taxon>Alphaproteobacteria</taxon>
        <taxon>Hyphomicrobiales</taxon>
        <taxon>Xanthobacteraceae</taxon>
        <taxon>Ancylobacter</taxon>
    </lineage>
</organism>
<dbReference type="RefSeq" id="WP_307056340.1">
    <property type="nucleotide sequence ID" value="NZ_JAUSUH010000001.1"/>
</dbReference>
<evidence type="ECO:0008006" key="3">
    <source>
        <dbReference type="Google" id="ProtNLM"/>
    </source>
</evidence>
<dbReference type="EMBL" id="JAUSUH010000001">
    <property type="protein sequence ID" value="MDQ0345602.1"/>
    <property type="molecule type" value="Genomic_DNA"/>
</dbReference>
<evidence type="ECO:0000313" key="1">
    <source>
        <dbReference type="EMBL" id="MDQ0345602.1"/>
    </source>
</evidence>
<proteinExistence type="predicted"/>
<dbReference type="InterPro" id="IPR010836">
    <property type="entry name" value="SapC"/>
</dbReference>
<accession>A0ABU0DB02</accession>
<comment type="caution">
    <text evidence="1">The sequence shown here is derived from an EMBL/GenBank/DDBJ whole genome shotgun (WGS) entry which is preliminary data.</text>
</comment>
<name>A0ABU0DB02_9HYPH</name>
<reference evidence="1 2" key="1">
    <citation type="submission" date="2023-07" db="EMBL/GenBank/DDBJ databases">
        <title>Genomic Encyclopedia of Type Strains, Phase IV (KMG-IV): sequencing the most valuable type-strain genomes for metagenomic binning, comparative biology and taxonomic classification.</title>
        <authorList>
            <person name="Goeker M."/>
        </authorList>
    </citation>
    <scope>NUCLEOTIDE SEQUENCE [LARGE SCALE GENOMIC DNA]</scope>
    <source>
        <strain evidence="1 2">DSM 1277</strain>
    </source>
</reference>
<sequence>MTNPTETGSAASPASSSPAAALPLFYRAPGLLRFQRHARLGVRRGPAFGFAASATAIPVVAGEFALAGRDYPLVFASDEAAMPLAVTGIAAGQNLFVEADGQWRAGCYIPGYVRRYPFIGMTVAEGGATLLGADLASDRLASDRLASDRLASDRLATGDAEVELLFDASGGPTPAGQAAIALCEAYAADHERTRAFAQALQANSLLAARTAQVNYQDAGRAVVQGFQLVDEVAFRALPGPVLAEFHAKGWLDLIVLHLASQQRWPTLATEAANSRTRNAN</sequence>
<evidence type="ECO:0000313" key="2">
    <source>
        <dbReference type="Proteomes" id="UP001238467"/>
    </source>
</evidence>